<gene>
    <name evidence="2" type="ORF">F6V30_10475</name>
</gene>
<dbReference type="EMBL" id="VZRA01000002">
    <property type="protein sequence ID" value="KAB0670553.1"/>
    <property type="molecule type" value="Genomic_DNA"/>
</dbReference>
<proteinExistence type="predicted"/>
<dbReference type="Proteomes" id="UP000798046">
    <property type="component" value="Unassembled WGS sequence"/>
</dbReference>
<name>A0ABQ6TPL1_9BACT</name>
<comment type="caution">
    <text evidence="2">The sequence shown here is derived from an EMBL/GenBank/DDBJ whole genome shotgun (WGS) entry which is preliminary data.</text>
</comment>
<protein>
    <submittedName>
        <fullName evidence="2">Uncharacterized protein</fullName>
    </submittedName>
</protein>
<organism evidence="2 3">
    <name type="scientific">Oryzomonas sagensis</name>
    <dbReference type="NCBI Taxonomy" id="2603857"/>
    <lineage>
        <taxon>Bacteria</taxon>
        <taxon>Pseudomonadati</taxon>
        <taxon>Thermodesulfobacteriota</taxon>
        <taxon>Desulfuromonadia</taxon>
        <taxon>Geobacterales</taxon>
        <taxon>Geobacteraceae</taxon>
        <taxon>Oryzomonas</taxon>
    </lineage>
</organism>
<sequence length="179" mass="19486">MNFQARHLVCMKLRMMALTLTLCSSLGVSAAVAGDFLGADGVISLVKKTTGSPDEQPAKPGKEEAKRLMRDLDGFKVIRSKLAPEEAVDRWMGLYDRFLMLPSDAVKSQQLNPFGQGNLDELSLASLISAIPPPAAWETLKARVLARQATEGGTQETVLRALAYLLTQDTPNLKKRSSN</sequence>
<evidence type="ECO:0000313" key="3">
    <source>
        <dbReference type="Proteomes" id="UP000798046"/>
    </source>
</evidence>
<evidence type="ECO:0000256" key="1">
    <source>
        <dbReference type="SAM" id="SignalP"/>
    </source>
</evidence>
<accession>A0ABQ6TPL1</accession>
<reference evidence="2 3" key="1">
    <citation type="journal article" date="2020" name="Microorganisms">
        <title>Description of Three Novel Members in the Family Geobacteraceae, Oryzomonas japonicum gen. nov., sp. nov., Oryzomonas sagensis sp. nov., and Oryzomonas ruber sp. nov.</title>
        <authorList>
            <person name="Xu Z."/>
            <person name="Masuda Y."/>
            <person name="Hayakawa C."/>
            <person name="Ushijima N."/>
            <person name="Kawano K."/>
            <person name="Shiratori Y."/>
            <person name="Senoo K."/>
            <person name="Itoh H."/>
        </authorList>
    </citation>
    <scope>NUCLEOTIDE SEQUENCE [LARGE SCALE GENOMIC DNA]</scope>
    <source>
        <strain evidence="2 3">Red100</strain>
    </source>
</reference>
<dbReference type="RefSeq" id="WP_151156910.1">
    <property type="nucleotide sequence ID" value="NZ_VZRA01000002.1"/>
</dbReference>
<feature type="chain" id="PRO_5046063873" evidence="1">
    <location>
        <begin position="31"/>
        <end position="179"/>
    </location>
</feature>
<keyword evidence="1" id="KW-0732">Signal</keyword>
<keyword evidence="3" id="KW-1185">Reference proteome</keyword>
<evidence type="ECO:0000313" key="2">
    <source>
        <dbReference type="EMBL" id="KAB0670553.1"/>
    </source>
</evidence>
<feature type="signal peptide" evidence="1">
    <location>
        <begin position="1"/>
        <end position="30"/>
    </location>
</feature>